<organism evidence="1 2">
    <name type="scientific">Sphingobium tyrosinilyticum</name>
    <dbReference type="NCBI Taxonomy" id="2715436"/>
    <lineage>
        <taxon>Bacteria</taxon>
        <taxon>Pseudomonadati</taxon>
        <taxon>Pseudomonadota</taxon>
        <taxon>Alphaproteobacteria</taxon>
        <taxon>Sphingomonadales</taxon>
        <taxon>Sphingomonadaceae</taxon>
        <taxon>Sphingobium</taxon>
    </lineage>
</organism>
<dbReference type="Proteomes" id="UP001595957">
    <property type="component" value="Unassembled WGS sequence"/>
</dbReference>
<evidence type="ECO:0000313" key="1">
    <source>
        <dbReference type="EMBL" id="MFC4595417.1"/>
    </source>
</evidence>
<name>A0ABV9F3I5_9SPHN</name>
<accession>A0ABV9F3I5</accession>
<reference evidence="2" key="1">
    <citation type="journal article" date="2019" name="Int. J. Syst. Evol. Microbiol.">
        <title>The Global Catalogue of Microorganisms (GCM) 10K type strain sequencing project: providing services to taxonomists for standard genome sequencing and annotation.</title>
        <authorList>
            <consortium name="The Broad Institute Genomics Platform"/>
            <consortium name="The Broad Institute Genome Sequencing Center for Infectious Disease"/>
            <person name="Wu L."/>
            <person name="Ma J."/>
        </authorList>
    </citation>
    <scope>NUCLEOTIDE SEQUENCE [LARGE SCALE GENOMIC DNA]</scope>
    <source>
        <strain evidence="2">NBRC 103632</strain>
    </source>
</reference>
<protein>
    <submittedName>
        <fullName evidence="1">Uncharacterized protein</fullName>
    </submittedName>
</protein>
<gene>
    <name evidence="1" type="ORF">ACFO3E_14615</name>
</gene>
<keyword evidence="2" id="KW-1185">Reference proteome</keyword>
<proteinExistence type="predicted"/>
<dbReference type="EMBL" id="JBHSFZ010000031">
    <property type="protein sequence ID" value="MFC4595417.1"/>
    <property type="molecule type" value="Genomic_DNA"/>
</dbReference>
<comment type="caution">
    <text evidence="1">The sequence shown here is derived from an EMBL/GenBank/DDBJ whole genome shotgun (WGS) entry which is preliminary data.</text>
</comment>
<sequence>MRDNYAREIVLTGPLTDQLVKGAYELRRVFDRGPEWGSVSIPDNGVDGRLLRFDILDAPVVGKIQLASVGVIKRRC</sequence>
<evidence type="ECO:0000313" key="2">
    <source>
        <dbReference type="Proteomes" id="UP001595957"/>
    </source>
</evidence>